<evidence type="ECO:0000256" key="4">
    <source>
        <dbReference type="ARBA" id="ARBA00022516"/>
    </source>
</evidence>
<evidence type="ECO:0000256" key="7">
    <source>
        <dbReference type="ARBA" id="ARBA00022989"/>
    </source>
</evidence>
<evidence type="ECO:0000256" key="5">
    <source>
        <dbReference type="ARBA" id="ARBA00022679"/>
    </source>
</evidence>
<comment type="pathway">
    <text evidence="2">Lipid metabolism.</text>
</comment>
<dbReference type="Pfam" id="PF01553">
    <property type="entry name" value="Acyltransferase"/>
    <property type="match status" value="1"/>
</dbReference>
<evidence type="ECO:0000256" key="9">
    <source>
        <dbReference type="ARBA" id="ARBA00023136"/>
    </source>
</evidence>
<keyword evidence="10" id="KW-0594">Phospholipid biosynthesis</keyword>
<reference evidence="16" key="1">
    <citation type="submission" date="2016-10" db="EMBL/GenBank/DDBJ databases">
        <authorList>
            <person name="Benchimol M."/>
            <person name="Almeida L.G."/>
            <person name="Vasconcelos A.T."/>
            <person name="Perreira-Neves A."/>
            <person name="Rosa I.A."/>
            <person name="Tasca T."/>
            <person name="Bogo M.R."/>
            <person name="de Souza W."/>
        </authorList>
    </citation>
    <scope>NUCLEOTIDE SEQUENCE [LARGE SCALE GENOMIC DNA]</scope>
    <source>
        <strain evidence="16">K</strain>
    </source>
</reference>
<dbReference type="OrthoDB" id="272512at2759"/>
<dbReference type="GO" id="GO:0008374">
    <property type="term" value="F:O-acyltransferase activity"/>
    <property type="evidence" value="ECO:0007669"/>
    <property type="project" value="InterPro"/>
</dbReference>
<keyword evidence="17" id="KW-1185">Reference proteome</keyword>
<dbReference type="CDD" id="cd07991">
    <property type="entry name" value="LPLAT_LPCAT1-like"/>
    <property type="match status" value="1"/>
</dbReference>
<dbReference type="AlphaFoldDB" id="A0A1J4JH28"/>
<feature type="domain" description="Phospholipid/glycerol acyltransferase" evidence="15">
    <location>
        <begin position="125"/>
        <end position="232"/>
    </location>
</feature>
<dbReference type="PANTHER" id="PTHR23063:SF52">
    <property type="entry name" value="LYSOPHOSPHATIDYLCHOLINE ACYLTRANSFERASE"/>
    <property type="match status" value="1"/>
</dbReference>
<evidence type="ECO:0000256" key="2">
    <source>
        <dbReference type="ARBA" id="ARBA00005189"/>
    </source>
</evidence>
<keyword evidence="11" id="KW-1208">Phospholipid metabolism</keyword>
<evidence type="ECO:0000256" key="3">
    <source>
        <dbReference type="ARBA" id="ARBA00008655"/>
    </source>
</evidence>
<name>A0A1J4JH28_9EUKA</name>
<keyword evidence="7 14" id="KW-1133">Transmembrane helix</keyword>
<comment type="subcellular location">
    <subcellularLocation>
        <location evidence="1">Membrane</location>
    </subcellularLocation>
</comment>
<proteinExistence type="inferred from homology"/>
<dbReference type="GeneID" id="94844796"/>
<organism evidence="16 17">
    <name type="scientific">Tritrichomonas foetus</name>
    <dbReference type="NCBI Taxonomy" id="1144522"/>
    <lineage>
        <taxon>Eukaryota</taxon>
        <taxon>Metamonada</taxon>
        <taxon>Parabasalia</taxon>
        <taxon>Tritrichomonadida</taxon>
        <taxon>Tritrichomonadidae</taxon>
        <taxon>Tritrichomonas</taxon>
    </lineage>
</organism>
<dbReference type="InterPro" id="IPR045252">
    <property type="entry name" value="LPCAT1-like"/>
</dbReference>
<dbReference type="VEuPathDB" id="TrichDB:TRFO_35157"/>
<evidence type="ECO:0000256" key="8">
    <source>
        <dbReference type="ARBA" id="ARBA00023098"/>
    </source>
</evidence>
<dbReference type="InterPro" id="IPR002123">
    <property type="entry name" value="Plipid/glycerol_acylTrfase"/>
</dbReference>
<sequence>MSSFSSCVPSIDERYSNQTELSSISDEEFADAWQPRPFKWYHRVFQIVCFIVFLGPIRVAFSLFMTLITISLIYIIRGFLHVINAPADFGKKFCTDIASVAFRFLFFAFGHIHIKLNGKVDPEARIVIANHTALHDPFVIVCIRYITSVMKAELSQKKLYMPILECVDPIFVDRSKSTGVSQQIIDHADNFNRPPVLIFPEGTLNNGDVLLKFHRGAFLTPYKVQPFCIRYWQPLVPKGWNTYAWTTNSIVEYIWGLVSMPPFSIIEVDALPSITMGNEGKGDIETCTLKAQLIMANHMKVKAVDRSSDEIFKHKKPKTEIKETNDRKKKKD</sequence>
<dbReference type="GO" id="GO:0008654">
    <property type="term" value="P:phospholipid biosynthetic process"/>
    <property type="evidence" value="ECO:0007669"/>
    <property type="project" value="UniProtKB-KW"/>
</dbReference>
<evidence type="ECO:0000313" key="17">
    <source>
        <dbReference type="Proteomes" id="UP000179807"/>
    </source>
</evidence>
<keyword evidence="12 16" id="KW-0012">Acyltransferase</keyword>
<evidence type="ECO:0000313" key="16">
    <source>
        <dbReference type="EMBL" id="OHS98446.1"/>
    </source>
</evidence>
<evidence type="ECO:0000256" key="10">
    <source>
        <dbReference type="ARBA" id="ARBA00023209"/>
    </source>
</evidence>
<feature type="compositionally biased region" description="Basic and acidic residues" evidence="13">
    <location>
        <begin position="308"/>
        <end position="326"/>
    </location>
</feature>
<feature type="transmembrane region" description="Helical" evidence="14">
    <location>
        <begin position="44"/>
        <end position="76"/>
    </location>
</feature>
<evidence type="ECO:0000256" key="13">
    <source>
        <dbReference type="SAM" id="MobiDB-lite"/>
    </source>
</evidence>
<comment type="similarity">
    <text evidence="3">Belongs to the 1-acyl-sn-glycerol-3-phosphate acyltransferase family.</text>
</comment>
<dbReference type="SUPFAM" id="SSF69593">
    <property type="entry name" value="Glycerol-3-phosphate (1)-acyltransferase"/>
    <property type="match status" value="1"/>
</dbReference>
<dbReference type="RefSeq" id="XP_068351583.1">
    <property type="nucleotide sequence ID" value="XM_068510092.1"/>
</dbReference>
<dbReference type="PANTHER" id="PTHR23063">
    <property type="entry name" value="PHOSPHOLIPID ACYLTRANSFERASE"/>
    <property type="match status" value="1"/>
</dbReference>
<evidence type="ECO:0000259" key="15">
    <source>
        <dbReference type="SMART" id="SM00563"/>
    </source>
</evidence>
<feature type="region of interest" description="Disordered" evidence="13">
    <location>
        <begin position="308"/>
        <end position="332"/>
    </location>
</feature>
<evidence type="ECO:0000256" key="12">
    <source>
        <dbReference type="ARBA" id="ARBA00023315"/>
    </source>
</evidence>
<dbReference type="SMART" id="SM00563">
    <property type="entry name" value="PlsC"/>
    <property type="match status" value="1"/>
</dbReference>
<keyword evidence="8" id="KW-0443">Lipid metabolism</keyword>
<evidence type="ECO:0000256" key="14">
    <source>
        <dbReference type="SAM" id="Phobius"/>
    </source>
</evidence>
<keyword evidence="4" id="KW-0444">Lipid biosynthesis</keyword>
<evidence type="ECO:0000256" key="11">
    <source>
        <dbReference type="ARBA" id="ARBA00023264"/>
    </source>
</evidence>
<comment type="caution">
    <text evidence="16">The sequence shown here is derived from an EMBL/GenBank/DDBJ whole genome shotgun (WGS) entry which is preliminary data.</text>
</comment>
<dbReference type="Proteomes" id="UP000179807">
    <property type="component" value="Unassembled WGS sequence"/>
</dbReference>
<keyword evidence="6 14" id="KW-0812">Transmembrane</keyword>
<evidence type="ECO:0000256" key="6">
    <source>
        <dbReference type="ARBA" id="ARBA00022692"/>
    </source>
</evidence>
<gene>
    <name evidence="16" type="ORF">TRFO_35157</name>
</gene>
<keyword evidence="5" id="KW-0808">Transferase</keyword>
<keyword evidence="9 14" id="KW-0472">Membrane</keyword>
<dbReference type="EMBL" id="MLAK01001055">
    <property type="protein sequence ID" value="OHS98446.1"/>
    <property type="molecule type" value="Genomic_DNA"/>
</dbReference>
<dbReference type="GO" id="GO:0016020">
    <property type="term" value="C:membrane"/>
    <property type="evidence" value="ECO:0007669"/>
    <property type="project" value="UniProtKB-SubCell"/>
</dbReference>
<protein>
    <submittedName>
        <fullName evidence="16">Acyltransferase family protein</fullName>
    </submittedName>
</protein>
<evidence type="ECO:0000256" key="1">
    <source>
        <dbReference type="ARBA" id="ARBA00004370"/>
    </source>
</evidence>
<accession>A0A1J4JH28</accession>